<feature type="compositionally biased region" description="Low complexity" evidence="1">
    <location>
        <begin position="382"/>
        <end position="391"/>
    </location>
</feature>
<protein>
    <submittedName>
        <fullName evidence="2">Uncharacterized protein</fullName>
    </submittedName>
</protein>
<feature type="compositionally biased region" description="Low complexity" evidence="1">
    <location>
        <begin position="318"/>
        <end position="329"/>
    </location>
</feature>
<feature type="compositionally biased region" description="Low complexity" evidence="1">
    <location>
        <begin position="268"/>
        <end position="285"/>
    </location>
</feature>
<reference evidence="2" key="1">
    <citation type="submission" date="2017-01" db="EMBL/GenBank/DDBJ databases">
        <title>A deep insight into the sialotranscriptome of adult male and female Cluex tarsalis mosquitoes.</title>
        <authorList>
            <person name="Ribeiro J.M."/>
            <person name="Moreira F."/>
            <person name="Bernard K.A."/>
            <person name="Calvo E."/>
        </authorList>
    </citation>
    <scope>NUCLEOTIDE SEQUENCE</scope>
    <source>
        <strain evidence="2">Kern County</strain>
        <tissue evidence="2">Salivary glands</tissue>
    </source>
</reference>
<evidence type="ECO:0000256" key="1">
    <source>
        <dbReference type="SAM" id="MobiDB-lite"/>
    </source>
</evidence>
<organism evidence="2">
    <name type="scientific">Culex tarsalis</name>
    <name type="common">Encephalitis mosquito</name>
    <dbReference type="NCBI Taxonomy" id="7177"/>
    <lineage>
        <taxon>Eukaryota</taxon>
        <taxon>Metazoa</taxon>
        <taxon>Ecdysozoa</taxon>
        <taxon>Arthropoda</taxon>
        <taxon>Hexapoda</taxon>
        <taxon>Insecta</taxon>
        <taxon>Pterygota</taxon>
        <taxon>Neoptera</taxon>
        <taxon>Endopterygota</taxon>
        <taxon>Diptera</taxon>
        <taxon>Nematocera</taxon>
        <taxon>Culicoidea</taxon>
        <taxon>Culicidae</taxon>
        <taxon>Culicinae</taxon>
        <taxon>Culicini</taxon>
        <taxon>Culex</taxon>
        <taxon>Culex</taxon>
    </lineage>
</organism>
<feature type="compositionally biased region" description="Low complexity" evidence="1">
    <location>
        <begin position="207"/>
        <end position="217"/>
    </location>
</feature>
<accession>A0A1Q3EW71</accession>
<evidence type="ECO:0000313" key="2">
    <source>
        <dbReference type="EMBL" id="JAV19554.1"/>
    </source>
</evidence>
<feature type="region of interest" description="Disordered" evidence="1">
    <location>
        <begin position="260"/>
        <end position="435"/>
    </location>
</feature>
<proteinExistence type="predicted"/>
<sequence length="435" mass="48490">MGAVENPTAEAGRYFGEDLYDYPVCFRCVRWSPFMVFLEDNRQAKKFRSYENGMQLFCPQCCPRQDEFEKRFPGERLFREESILNDRQLMALLGQFLYEHPVNHSFAALDRIIITENAKLQPYKKLAKQALPLSRKLVPLMGLFPAMHRMANRKFASFRKMRSAVCRKAAEITEGYMNLSETEHSQLQDNFDVLVDRTPMHVKISSQQQQQQRQRAVMPPPVPPVRPSVDEPAAYETVSSLVDLSFSSSVSHVEVLRLDPGSDDEAQESSPESSLGLSSQEPSQLRNALRPDSQDVAPPSSQDVSVPSADEIVRAGTQSSSQSLQLSSQDVSNPNERLAVLRKSPGFTVRSRVDSTDSDSSTESVATTNRKRSLDLSASDRSFSPASTVAPVPSPNDGQQAGPSNKRARNDIPINPTPAQFVRNPTGRMPRLKGA</sequence>
<feature type="region of interest" description="Disordered" evidence="1">
    <location>
        <begin position="205"/>
        <end position="230"/>
    </location>
</feature>
<dbReference type="AlphaFoldDB" id="A0A1Q3EW71"/>
<name>A0A1Q3EW71_CULTA</name>
<dbReference type="EMBL" id="GFDL01015491">
    <property type="protein sequence ID" value="JAV19554.1"/>
    <property type="molecule type" value="Transcribed_RNA"/>
</dbReference>